<name>A0A9Q9AH90_9PEZI</name>
<organism evidence="2 3">
    <name type="scientific">Septoria linicola</name>
    <dbReference type="NCBI Taxonomy" id="215465"/>
    <lineage>
        <taxon>Eukaryota</taxon>
        <taxon>Fungi</taxon>
        <taxon>Dikarya</taxon>
        <taxon>Ascomycota</taxon>
        <taxon>Pezizomycotina</taxon>
        <taxon>Dothideomycetes</taxon>
        <taxon>Dothideomycetidae</taxon>
        <taxon>Mycosphaerellales</taxon>
        <taxon>Mycosphaerellaceae</taxon>
        <taxon>Septoria</taxon>
    </lineage>
</organism>
<evidence type="ECO:0000313" key="3">
    <source>
        <dbReference type="Proteomes" id="UP001056384"/>
    </source>
</evidence>
<accession>A0A9Q9AH90</accession>
<sequence length="151" mass="16948">MSSPKSATSEDIEDIRICVRIYYRRCCNKGLIQLLPPLVLADMYDTGHLEALGWADYTYEATACTNGEEAEQDIYDFGPLYALETFGRICGSCMRALRLSVRELEKVMEYDYSVSCATPSTRSSQENQEDESLTDLPETASPSACLARDRD</sequence>
<evidence type="ECO:0000313" key="2">
    <source>
        <dbReference type="EMBL" id="USW49147.1"/>
    </source>
</evidence>
<dbReference type="EMBL" id="CP099419">
    <property type="protein sequence ID" value="USW49147.1"/>
    <property type="molecule type" value="Genomic_DNA"/>
</dbReference>
<evidence type="ECO:0000256" key="1">
    <source>
        <dbReference type="SAM" id="MobiDB-lite"/>
    </source>
</evidence>
<dbReference type="Proteomes" id="UP001056384">
    <property type="component" value="Chromosome 2"/>
</dbReference>
<keyword evidence="3" id="KW-1185">Reference proteome</keyword>
<reference evidence="2" key="1">
    <citation type="submission" date="2022-06" db="EMBL/GenBank/DDBJ databases">
        <title>Complete genome sequences of two strains of the flax pathogen Septoria linicola.</title>
        <authorList>
            <person name="Lapalu N."/>
            <person name="Simon A."/>
            <person name="Demenou B."/>
            <person name="Paumier D."/>
            <person name="Guillot M.-P."/>
            <person name="Gout L."/>
            <person name="Valade R."/>
        </authorList>
    </citation>
    <scope>NUCLEOTIDE SEQUENCE</scope>
    <source>
        <strain evidence="2">SE15195</strain>
    </source>
</reference>
<feature type="compositionally biased region" description="Polar residues" evidence="1">
    <location>
        <begin position="117"/>
        <end position="126"/>
    </location>
</feature>
<proteinExistence type="predicted"/>
<gene>
    <name evidence="2" type="ORF">Slin15195_G024660</name>
</gene>
<protein>
    <submittedName>
        <fullName evidence="2">Uncharacterized protein</fullName>
    </submittedName>
</protein>
<dbReference type="AlphaFoldDB" id="A0A9Q9AH90"/>
<feature type="region of interest" description="Disordered" evidence="1">
    <location>
        <begin position="117"/>
        <end position="151"/>
    </location>
</feature>